<dbReference type="GO" id="GO:0010073">
    <property type="term" value="P:meristem maintenance"/>
    <property type="evidence" value="ECO:0007669"/>
    <property type="project" value="InterPro"/>
</dbReference>
<evidence type="ECO:0000313" key="4">
    <source>
        <dbReference type="Proteomes" id="UP000541444"/>
    </source>
</evidence>
<keyword evidence="4" id="KW-1185">Reference proteome</keyword>
<reference evidence="3 4" key="1">
    <citation type="journal article" date="2020" name="IScience">
        <title>Genome Sequencing of the Endangered Kingdonia uniflora (Circaeasteraceae, Ranunculales) Reveals Potential Mechanisms of Evolutionary Specialization.</title>
        <authorList>
            <person name="Sun Y."/>
            <person name="Deng T."/>
            <person name="Zhang A."/>
            <person name="Moore M.J."/>
            <person name="Landis J.B."/>
            <person name="Lin N."/>
            <person name="Zhang H."/>
            <person name="Zhang X."/>
            <person name="Huang J."/>
            <person name="Zhang X."/>
            <person name="Sun H."/>
            <person name="Wang H."/>
        </authorList>
    </citation>
    <scope>NUCLEOTIDE SEQUENCE [LARGE SCALE GENOMIC DNA]</scope>
    <source>
        <strain evidence="3">TB1705</strain>
        <tissue evidence="3">Leaf</tissue>
    </source>
</reference>
<protein>
    <recommendedName>
        <fullName evidence="2">Aminotransferase-like plant mobile domain-containing protein</fullName>
    </recommendedName>
</protein>
<dbReference type="EMBL" id="JACGCM010001428">
    <property type="protein sequence ID" value="KAF6155384.1"/>
    <property type="molecule type" value="Genomic_DNA"/>
</dbReference>
<feature type="region of interest" description="Disordered" evidence="1">
    <location>
        <begin position="47"/>
        <end position="78"/>
    </location>
</feature>
<evidence type="ECO:0000313" key="3">
    <source>
        <dbReference type="EMBL" id="KAF6155384.1"/>
    </source>
</evidence>
<accession>A0A7J7MKQ9</accession>
<proteinExistence type="predicted"/>
<sequence length="484" mass="54356">YTMNEKAPPTASNRRKKELAIEGDLLIYKRKRKIIDPSTVVPPNIVDTANEGVSEPVPPTESAQAALGAQAERGATNSEDEKLPIRVHHHQSTWDLKKEPQVVYDFVKLKGLDIIGAISYNSYNSTLISTFAEHWQSETNSFRFKWGEMTPTLDDVEQLVRLPADGDATVIGGTWGFLALLKIFQNNLLQDLNAFKSLKAGGVENSLSLKKLKEHYAYKLEKVLSDGTAAAAKKKGLTDRSVARTYMLYLLGSFLFATKRAQMSAYGTLTCLPRTRWQRSSHGDQQFWPTCITILVQHLEMIGGNLHAVPRYSSRRSLHISQSLLGSPRRWTLTHASTVLVRNGTYLLRIDMVEFILKEADRGRRVREGPLVCTEGYLEWFVIVSWTAICPITVDMAADDDVRIHQKKEAIVNEHGDTPVYQSEDVVEQYDASHHEHASLSSNAHNTIPTRGRSGSFDQQIITLNGQLQKLKEDKEESEANINL</sequence>
<dbReference type="OrthoDB" id="685831at2759"/>
<feature type="non-terminal residue" evidence="3">
    <location>
        <position position="1"/>
    </location>
</feature>
<dbReference type="PANTHER" id="PTHR46033:SF60">
    <property type="entry name" value="AMINOTRANSFERASE-LIKE PLANT MOBILE DOMAIN-CONTAINING PROTEIN"/>
    <property type="match status" value="1"/>
</dbReference>
<dbReference type="InterPro" id="IPR044824">
    <property type="entry name" value="MAIN-like"/>
</dbReference>
<gene>
    <name evidence="3" type="ORF">GIB67_019910</name>
</gene>
<evidence type="ECO:0000259" key="2">
    <source>
        <dbReference type="Pfam" id="PF10536"/>
    </source>
</evidence>
<dbReference type="AlphaFoldDB" id="A0A7J7MKQ9"/>
<feature type="domain" description="Aminotransferase-like plant mobile" evidence="2">
    <location>
        <begin position="118"/>
        <end position="262"/>
    </location>
</feature>
<comment type="caution">
    <text evidence="3">The sequence shown here is derived from an EMBL/GenBank/DDBJ whole genome shotgun (WGS) entry which is preliminary data.</text>
</comment>
<dbReference type="PANTHER" id="PTHR46033">
    <property type="entry name" value="PROTEIN MAIN-LIKE 2"/>
    <property type="match status" value="1"/>
</dbReference>
<dbReference type="Proteomes" id="UP000541444">
    <property type="component" value="Unassembled WGS sequence"/>
</dbReference>
<evidence type="ECO:0000256" key="1">
    <source>
        <dbReference type="SAM" id="MobiDB-lite"/>
    </source>
</evidence>
<feature type="compositionally biased region" description="Polar residues" evidence="1">
    <location>
        <begin position="439"/>
        <end position="449"/>
    </location>
</feature>
<dbReference type="Pfam" id="PF10536">
    <property type="entry name" value="PMD"/>
    <property type="match status" value="1"/>
</dbReference>
<name>A0A7J7MKQ9_9MAGN</name>
<dbReference type="InterPro" id="IPR019557">
    <property type="entry name" value="AminoTfrase-like_pln_mobile"/>
</dbReference>
<feature type="region of interest" description="Disordered" evidence="1">
    <location>
        <begin position="432"/>
        <end position="455"/>
    </location>
</feature>
<organism evidence="3 4">
    <name type="scientific">Kingdonia uniflora</name>
    <dbReference type="NCBI Taxonomy" id="39325"/>
    <lineage>
        <taxon>Eukaryota</taxon>
        <taxon>Viridiplantae</taxon>
        <taxon>Streptophyta</taxon>
        <taxon>Embryophyta</taxon>
        <taxon>Tracheophyta</taxon>
        <taxon>Spermatophyta</taxon>
        <taxon>Magnoliopsida</taxon>
        <taxon>Ranunculales</taxon>
        <taxon>Circaeasteraceae</taxon>
        <taxon>Kingdonia</taxon>
    </lineage>
</organism>